<dbReference type="Gene3D" id="1.10.150.40">
    <property type="entry name" value="Barrier-to-autointegration factor, BAF"/>
    <property type="match status" value="1"/>
</dbReference>
<evidence type="ECO:0000313" key="1">
    <source>
        <dbReference type="EMBL" id="EED87992.1"/>
    </source>
</evidence>
<dbReference type="OMA" id="KFWYWLQ"/>
<dbReference type="PaxDb" id="35128-Thaps25662"/>
<reference evidence="1 2" key="1">
    <citation type="journal article" date="2004" name="Science">
        <title>The genome of the diatom Thalassiosira pseudonana: ecology, evolution, and metabolism.</title>
        <authorList>
            <person name="Armbrust E.V."/>
            <person name="Berges J.A."/>
            <person name="Bowler C."/>
            <person name="Green B.R."/>
            <person name="Martinez D."/>
            <person name="Putnam N.H."/>
            <person name="Zhou S."/>
            <person name="Allen A.E."/>
            <person name="Apt K.E."/>
            <person name="Bechner M."/>
            <person name="Brzezinski M.A."/>
            <person name="Chaal B.K."/>
            <person name="Chiovitti A."/>
            <person name="Davis A.K."/>
            <person name="Demarest M.S."/>
            <person name="Detter J.C."/>
            <person name="Glavina T."/>
            <person name="Goodstein D."/>
            <person name="Hadi M.Z."/>
            <person name="Hellsten U."/>
            <person name="Hildebrand M."/>
            <person name="Jenkins B.D."/>
            <person name="Jurka J."/>
            <person name="Kapitonov V.V."/>
            <person name="Kroger N."/>
            <person name="Lau W.W."/>
            <person name="Lane T.W."/>
            <person name="Larimer F.W."/>
            <person name="Lippmeier J.C."/>
            <person name="Lucas S."/>
            <person name="Medina M."/>
            <person name="Montsant A."/>
            <person name="Obornik M."/>
            <person name="Parker M.S."/>
            <person name="Palenik B."/>
            <person name="Pazour G.J."/>
            <person name="Richardson P.M."/>
            <person name="Rynearson T.A."/>
            <person name="Saito M.A."/>
            <person name="Schwartz D.C."/>
            <person name="Thamatrakoln K."/>
            <person name="Valentin K."/>
            <person name="Vardi A."/>
            <person name="Wilkerson F.P."/>
            <person name="Rokhsar D.S."/>
        </authorList>
    </citation>
    <scope>NUCLEOTIDE SEQUENCE [LARGE SCALE GENOMIC DNA]</scope>
    <source>
        <strain evidence="1 2">CCMP1335</strain>
    </source>
</reference>
<gene>
    <name evidence="1" type="ORF">THAPSDRAFT_25662</name>
</gene>
<dbReference type="RefSeq" id="XP_002294632.1">
    <property type="nucleotide sequence ID" value="XM_002294596.1"/>
</dbReference>
<evidence type="ECO:0000313" key="2">
    <source>
        <dbReference type="Proteomes" id="UP000001449"/>
    </source>
</evidence>
<dbReference type="eggNOG" id="ENOG502RZN0">
    <property type="taxonomic scope" value="Eukaryota"/>
</dbReference>
<keyword evidence="2" id="KW-1185">Reference proteome</keyword>
<dbReference type="EMBL" id="CM000652">
    <property type="protein sequence ID" value="EED87992.1"/>
    <property type="molecule type" value="Genomic_DNA"/>
</dbReference>
<organism evidence="1 2">
    <name type="scientific">Thalassiosira pseudonana</name>
    <name type="common">Marine diatom</name>
    <name type="synonym">Cyclotella nana</name>
    <dbReference type="NCBI Taxonomy" id="35128"/>
    <lineage>
        <taxon>Eukaryota</taxon>
        <taxon>Sar</taxon>
        <taxon>Stramenopiles</taxon>
        <taxon>Ochrophyta</taxon>
        <taxon>Bacillariophyta</taxon>
        <taxon>Coscinodiscophyceae</taxon>
        <taxon>Thalassiosirophycidae</taxon>
        <taxon>Thalassiosirales</taxon>
        <taxon>Thalassiosiraceae</taxon>
        <taxon>Thalassiosira</taxon>
    </lineage>
</organism>
<dbReference type="InterPro" id="IPR036617">
    <property type="entry name" value="BAF_sf"/>
</dbReference>
<protein>
    <submittedName>
        <fullName evidence="1">Uncharacterized protein</fullName>
    </submittedName>
</protein>
<dbReference type="Proteomes" id="UP000001449">
    <property type="component" value="Chromosome 20"/>
</dbReference>
<dbReference type="InParanoid" id="B8CF00"/>
<proteinExistence type="predicted"/>
<reference evidence="1 2" key="2">
    <citation type="journal article" date="2008" name="Nature">
        <title>The Phaeodactylum genome reveals the evolutionary history of diatom genomes.</title>
        <authorList>
            <person name="Bowler C."/>
            <person name="Allen A.E."/>
            <person name="Badger J.H."/>
            <person name="Grimwood J."/>
            <person name="Jabbari K."/>
            <person name="Kuo A."/>
            <person name="Maheswari U."/>
            <person name="Martens C."/>
            <person name="Maumus F."/>
            <person name="Otillar R.P."/>
            <person name="Rayko E."/>
            <person name="Salamov A."/>
            <person name="Vandepoele K."/>
            <person name="Beszteri B."/>
            <person name="Gruber A."/>
            <person name="Heijde M."/>
            <person name="Katinka M."/>
            <person name="Mock T."/>
            <person name="Valentin K."/>
            <person name="Verret F."/>
            <person name="Berges J.A."/>
            <person name="Brownlee C."/>
            <person name="Cadoret J.P."/>
            <person name="Chiovitti A."/>
            <person name="Choi C.J."/>
            <person name="Coesel S."/>
            <person name="De Martino A."/>
            <person name="Detter J.C."/>
            <person name="Durkin C."/>
            <person name="Falciatore A."/>
            <person name="Fournet J."/>
            <person name="Haruta M."/>
            <person name="Huysman M.J."/>
            <person name="Jenkins B.D."/>
            <person name="Jiroutova K."/>
            <person name="Jorgensen R.E."/>
            <person name="Joubert Y."/>
            <person name="Kaplan A."/>
            <person name="Kroger N."/>
            <person name="Kroth P.G."/>
            <person name="La Roche J."/>
            <person name="Lindquist E."/>
            <person name="Lommer M."/>
            <person name="Martin-Jezequel V."/>
            <person name="Lopez P.J."/>
            <person name="Lucas S."/>
            <person name="Mangogna M."/>
            <person name="McGinnis K."/>
            <person name="Medlin L.K."/>
            <person name="Montsant A."/>
            <person name="Oudot-Le Secq M.P."/>
            <person name="Napoli C."/>
            <person name="Obornik M."/>
            <person name="Parker M.S."/>
            <person name="Petit J.L."/>
            <person name="Porcel B.M."/>
            <person name="Poulsen N."/>
            <person name="Robison M."/>
            <person name="Rychlewski L."/>
            <person name="Rynearson T.A."/>
            <person name="Schmutz J."/>
            <person name="Shapiro H."/>
            <person name="Siaut M."/>
            <person name="Stanley M."/>
            <person name="Sussman M.R."/>
            <person name="Taylor A.R."/>
            <person name="Vardi A."/>
            <person name="von Dassow P."/>
            <person name="Vyverman W."/>
            <person name="Willis A."/>
            <person name="Wyrwicz L.S."/>
            <person name="Rokhsar D.S."/>
            <person name="Weissenbach J."/>
            <person name="Armbrust E.V."/>
            <person name="Green B.R."/>
            <person name="Van de Peer Y."/>
            <person name="Grigoriev I.V."/>
        </authorList>
    </citation>
    <scope>NUCLEOTIDE SEQUENCE [LARGE SCALE GENOMIC DNA]</scope>
    <source>
        <strain evidence="1 2">CCMP1335</strain>
    </source>
</reference>
<name>B8CF00_THAPS</name>
<dbReference type="HOGENOM" id="CLU_162236_0_0_1"/>
<dbReference type="KEGG" id="tps:THAPSDRAFT_25662"/>
<accession>B8CF00</accession>
<dbReference type="GeneID" id="7443398"/>
<dbReference type="GO" id="GO:0003677">
    <property type="term" value="F:DNA binding"/>
    <property type="evidence" value="ECO:0007669"/>
    <property type="project" value="InterPro"/>
</dbReference>
<dbReference type="AlphaFoldDB" id="B8CF00"/>
<sequence length="113" mass="12510">MMDFIRGSVTGDITEVPGIGPAAAKKLANVEGEEGITNTYQLIGKFLMLKGPDTDTNKVESFEHCEKFWYWLQAMGISAHRSAIVKAIAQKVNGLLPGVYDPDLYEDEDDEEE</sequence>